<feature type="region of interest" description="Disordered" evidence="1">
    <location>
        <begin position="712"/>
        <end position="786"/>
    </location>
</feature>
<dbReference type="SUPFAM" id="SSF47090">
    <property type="entry name" value="PGBD-like"/>
    <property type="match status" value="1"/>
</dbReference>
<proteinExistence type="predicted"/>
<feature type="domain" description="Peptidoglycan binding-like" evidence="2">
    <location>
        <begin position="1262"/>
        <end position="1312"/>
    </location>
</feature>
<dbReference type="Proteomes" id="UP000759443">
    <property type="component" value="Unassembled WGS sequence"/>
</dbReference>
<dbReference type="Pfam" id="PF08238">
    <property type="entry name" value="Sel1"/>
    <property type="match status" value="4"/>
</dbReference>
<accession>A0ABS4E0B7</accession>
<dbReference type="InterPro" id="IPR002477">
    <property type="entry name" value="Peptidoglycan-bd-like"/>
</dbReference>
<feature type="compositionally biased region" description="Basic and acidic residues" evidence="1">
    <location>
        <begin position="54"/>
        <end position="84"/>
    </location>
</feature>
<dbReference type="InterPro" id="IPR036365">
    <property type="entry name" value="PGBD-like_sf"/>
</dbReference>
<dbReference type="PANTHER" id="PTHR11102">
    <property type="entry name" value="SEL-1-LIKE PROTEIN"/>
    <property type="match status" value="1"/>
</dbReference>
<dbReference type="SMART" id="SM00671">
    <property type="entry name" value="SEL1"/>
    <property type="match status" value="5"/>
</dbReference>
<feature type="region of interest" description="Disordered" evidence="1">
    <location>
        <begin position="949"/>
        <end position="1054"/>
    </location>
</feature>
<feature type="compositionally biased region" description="Low complexity" evidence="1">
    <location>
        <begin position="999"/>
        <end position="1041"/>
    </location>
</feature>
<dbReference type="Gene3D" id="1.10.101.10">
    <property type="entry name" value="PGBD-like superfamily/PGBD"/>
    <property type="match status" value="1"/>
</dbReference>
<evidence type="ECO:0000313" key="4">
    <source>
        <dbReference type="Proteomes" id="UP000759443"/>
    </source>
</evidence>
<dbReference type="Gene3D" id="1.25.40.10">
    <property type="entry name" value="Tetratricopeptide repeat domain"/>
    <property type="match status" value="1"/>
</dbReference>
<dbReference type="EMBL" id="JAGGJU010000007">
    <property type="protein sequence ID" value="MBP1851377.1"/>
    <property type="molecule type" value="Genomic_DNA"/>
</dbReference>
<dbReference type="InterPro" id="IPR050767">
    <property type="entry name" value="Sel1_AlgK"/>
</dbReference>
<dbReference type="InterPro" id="IPR006597">
    <property type="entry name" value="Sel1-like"/>
</dbReference>
<feature type="region of interest" description="Disordered" evidence="1">
    <location>
        <begin position="843"/>
        <end position="862"/>
    </location>
</feature>
<dbReference type="RefSeq" id="WP_209946021.1">
    <property type="nucleotide sequence ID" value="NZ_JAGGJU010000007.1"/>
</dbReference>
<gene>
    <name evidence="3" type="ORF">J2Z17_002822</name>
</gene>
<protein>
    <submittedName>
        <fullName evidence="3">Localization factor PodJL</fullName>
    </submittedName>
</protein>
<evidence type="ECO:0000313" key="3">
    <source>
        <dbReference type="EMBL" id="MBP1851377.1"/>
    </source>
</evidence>
<feature type="region of interest" description="Disordered" evidence="1">
    <location>
        <begin position="32"/>
        <end position="84"/>
    </location>
</feature>
<evidence type="ECO:0000256" key="1">
    <source>
        <dbReference type="SAM" id="MobiDB-lite"/>
    </source>
</evidence>
<feature type="compositionally biased region" description="Low complexity" evidence="1">
    <location>
        <begin position="101"/>
        <end position="164"/>
    </location>
</feature>
<feature type="region of interest" description="Disordered" evidence="1">
    <location>
        <begin position="101"/>
        <end position="167"/>
    </location>
</feature>
<name>A0ABS4E0B7_9HYPH</name>
<dbReference type="PANTHER" id="PTHR11102:SF160">
    <property type="entry name" value="ERAD-ASSOCIATED E3 UBIQUITIN-PROTEIN LIGASE COMPONENT HRD3"/>
    <property type="match status" value="1"/>
</dbReference>
<reference evidence="3 4" key="1">
    <citation type="submission" date="2021-03" db="EMBL/GenBank/DDBJ databases">
        <title>Genomic Encyclopedia of Type Strains, Phase IV (KMG-IV): sequencing the most valuable type-strain genomes for metagenomic binning, comparative biology and taxonomic classification.</title>
        <authorList>
            <person name="Goeker M."/>
        </authorList>
    </citation>
    <scope>NUCLEOTIDE SEQUENCE [LARGE SCALE GENOMIC DNA]</scope>
    <source>
        <strain evidence="3 4">DSM 21600</strain>
    </source>
</reference>
<sequence>MNQSRSNPPRPEQSSSLEALSRTIEGLEARIEGLMSNGQRDTRGHPNPNPARAPAEREPGYGREALGRDHDSPRDPLAEIRERQRMLESIRATQAAAAARASLAARAPAQPATPAYPSPTHSQPAQAAYPQPAHPQAQPHYQQPAHPSAQAPAQPYNPAQAQPALSTMQGEALIREITEALSGLKHDLKAEISDGLAHELGQMRTEMQSLKSFAAGQRSDDGVQEDLARLAERVAAISHSGGAAADGLRDDFEQLRALMDGLAREESLREMETRWTDLEIQMTHFDPGAMREELGRMALRLEDVKQQLSTMSDSRSVRALEDKLIAVATALEQIGARANPSEDAFRDQFAGLDLRLDEITRAIVAGKHTASEQDDGMLLRIDERLSGMALQIESLAHPTDQDVASEELLRRIEMLANRMEELSGAPDIQRLEQRIESLTQIVSDAQPVSMPPEFIDALADLSAKIDGLGGSAVDDGLAMRLDRLARMIEEMEERQQPAFDDTILRRLDDRMAEIAGRLDETMSAPAGDSAALRGLEDQISNLSRLLSENPQGGGEGSPEMNDRVSALEDYMATSDEYIIEAARQAAEAVMANFAHDASRMGSPPSGADLETVAALAQSLRHLESISRDSEERNQRTLDSLKETLLDIADRLDRVHTDSLAAPQGFATAPIERDAAPATAAKAPATADSPAVLADTMEDTLVADRIGGSDELEVEATKAAPKPSLLASLNRKLRPSPKVTAPESADAGPTGLAVSDHPAADHRSSDNLAPERQSIDPSPSIDPVDMVPSEEDNVLLEPGSGAPDVRKILERVRAASNQGELSAKGEGERTDYIAAARRAAQAAAQEAVRTPASGSSKGAKGDGTSLFARYRRPLLMAAGAVLLVLMAMPLVKSLTHGDKAEAPAAPAIAEPADSKASVDATPAVNTTAAPQATADSKVENLDKAPALNLQSSDAAPGFTDAGPLPDALIPASGADGAAMSSQAPNEQAEVASDSDGDLAGDGVSEPAAETAQAETPALRTPPATQDMAAASAPAATDPSLAAISPPSLAKAAQDGDPKAMFEVAARYSEGRGVDINLATAASWYQRAAEKGLAPAEYRLANLYEKGSGVPRDIDKARDYYEKAAIKGNASAMHNLAVLYASGSIGTQNYEKAAEWFEKAAQTGITDSQFNLAILYARGNGVQPDLTDSYKWFSIAANDGDKDAAQKRDELAAKLKPEELKTMKAAVAAWKPTPLDPDANAVDLPDEWVGKSVKTSSVDMTRVVRNVQGILNNNGFDAGAPDGIIGAKTIAAIKAFQTSVGQTPSGRIDDDLVKELLARNK</sequence>
<evidence type="ECO:0000259" key="2">
    <source>
        <dbReference type="Pfam" id="PF01471"/>
    </source>
</evidence>
<dbReference type="InterPro" id="IPR011990">
    <property type="entry name" value="TPR-like_helical_dom_sf"/>
</dbReference>
<dbReference type="Pfam" id="PF01471">
    <property type="entry name" value="PG_binding_1"/>
    <property type="match status" value="1"/>
</dbReference>
<organism evidence="3 4">
    <name type="scientific">Rhizobium halophytocola</name>
    <dbReference type="NCBI Taxonomy" id="735519"/>
    <lineage>
        <taxon>Bacteria</taxon>
        <taxon>Pseudomonadati</taxon>
        <taxon>Pseudomonadota</taxon>
        <taxon>Alphaproteobacteria</taxon>
        <taxon>Hyphomicrobiales</taxon>
        <taxon>Rhizobiaceae</taxon>
        <taxon>Rhizobium/Agrobacterium group</taxon>
        <taxon>Rhizobium</taxon>
    </lineage>
</organism>
<dbReference type="SUPFAM" id="SSF81901">
    <property type="entry name" value="HCP-like"/>
    <property type="match status" value="1"/>
</dbReference>
<keyword evidence="4" id="KW-1185">Reference proteome</keyword>
<dbReference type="InterPro" id="IPR036366">
    <property type="entry name" value="PGBDSf"/>
</dbReference>
<comment type="caution">
    <text evidence="3">The sequence shown here is derived from an EMBL/GenBank/DDBJ whole genome shotgun (WGS) entry which is preliminary data.</text>
</comment>
<feature type="compositionally biased region" description="Low complexity" evidence="1">
    <location>
        <begin position="843"/>
        <end position="857"/>
    </location>
</feature>